<comment type="caution">
    <text evidence="7">The sequence shown here is derived from an EMBL/GenBank/DDBJ whole genome shotgun (WGS) entry which is preliminary data.</text>
</comment>
<dbReference type="Pfam" id="PF02653">
    <property type="entry name" value="BPD_transp_2"/>
    <property type="match status" value="2"/>
</dbReference>
<evidence type="ECO:0000256" key="6">
    <source>
        <dbReference type="SAM" id="Phobius"/>
    </source>
</evidence>
<evidence type="ECO:0000313" key="7">
    <source>
        <dbReference type="EMBL" id="NRF17958.1"/>
    </source>
</evidence>
<feature type="transmembrane region" description="Helical" evidence="6">
    <location>
        <begin position="338"/>
        <end position="366"/>
    </location>
</feature>
<keyword evidence="7" id="KW-0614">Plasmid</keyword>
<name>A0AA44EGB3_9HYPH</name>
<dbReference type="InterPro" id="IPR043428">
    <property type="entry name" value="LivM-like"/>
</dbReference>
<feature type="transmembrane region" description="Helical" evidence="6">
    <location>
        <begin position="263"/>
        <end position="282"/>
    </location>
</feature>
<evidence type="ECO:0000256" key="1">
    <source>
        <dbReference type="ARBA" id="ARBA00004651"/>
    </source>
</evidence>
<dbReference type="PANTHER" id="PTHR30482:SF17">
    <property type="entry name" value="ABC TRANSPORTER ATP-BINDING PROTEIN"/>
    <property type="match status" value="1"/>
</dbReference>
<dbReference type="CDD" id="cd06581">
    <property type="entry name" value="TM_PBP1_LivM_like"/>
    <property type="match status" value="1"/>
</dbReference>
<dbReference type="RefSeq" id="WP_172873117.1">
    <property type="nucleotide sequence ID" value="NZ_JABRWL010000001.1"/>
</dbReference>
<dbReference type="AlphaFoldDB" id="A0AA44EGB3"/>
<dbReference type="InterPro" id="IPR001851">
    <property type="entry name" value="ABC_transp_permease"/>
</dbReference>
<feature type="transmembrane region" description="Helical" evidence="6">
    <location>
        <begin position="70"/>
        <end position="89"/>
    </location>
</feature>
<feature type="transmembrane region" description="Helical" evidence="6">
    <location>
        <begin position="510"/>
        <end position="535"/>
    </location>
</feature>
<proteinExistence type="predicted"/>
<organism evidence="7 8">
    <name type="scientific">Agrobacterium pusense</name>
    <dbReference type="NCBI Taxonomy" id="648995"/>
    <lineage>
        <taxon>Bacteria</taxon>
        <taxon>Pseudomonadati</taxon>
        <taxon>Pseudomonadota</taxon>
        <taxon>Alphaproteobacteria</taxon>
        <taxon>Hyphomicrobiales</taxon>
        <taxon>Rhizobiaceae</taxon>
        <taxon>Rhizobium/Agrobacterium group</taxon>
        <taxon>Agrobacterium</taxon>
    </lineage>
</organism>
<feature type="transmembrane region" description="Helical" evidence="6">
    <location>
        <begin position="311"/>
        <end position="331"/>
    </location>
</feature>
<evidence type="ECO:0000256" key="2">
    <source>
        <dbReference type="ARBA" id="ARBA00022475"/>
    </source>
</evidence>
<gene>
    <name evidence="7" type="ORF">FOB26_02170</name>
</gene>
<feature type="transmembrane region" description="Helical" evidence="6">
    <location>
        <begin position="386"/>
        <end position="405"/>
    </location>
</feature>
<feature type="transmembrane region" description="Helical" evidence="6">
    <location>
        <begin position="226"/>
        <end position="256"/>
    </location>
</feature>
<feature type="transmembrane region" description="Helical" evidence="6">
    <location>
        <begin position="460"/>
        <end position="480"/>
    </location>
</feature>
<protein>
    <submittedName>
        <fullName evidence="7">Branched-chain amino acid ABC transporter permease</fullName>
    </submittedName>
</protein>
<geneLocation type="plasmid" evidence="7">
    <name>unnamed2</name>
</geneLocation>
<dbReference type="EMBL" id="JABRWM010000002">
    <property type="protein sequence ID" value="NRF17958.1"/>
    <property type="molecule type" value="Genomic_DNA"/>
</dbReference>
<accession>A0AA44EGB3</accession>
<keyword evidence="3 6" id="KW-0812">Transmembrane</keyword>
<feature type="transmembrane region" description="Helical" evidence="6">
    <location>
        <begin position="412"/>
        <end position="432"/>
    </location>
</feature>
<dbReference type="GO" id="GO:0005886">
    <property type="term" value="C:plasma membrane"/>
    <property type="evidence" value="ECO:0007669"/>
    <property type="project" value="UniProtKB-SubCell"/>
</dbReference>
<evidence type="ECO:0000313" key="8">
    <source>
        <dbReference type="Proteomes" id="UP001155820"/>
    </source>
</evidence>
<sequence length="630" mass="66500">MLNLPIQLIMGQLLIGVINGAFYAILSLGLAVIFGLLRVINFAHGAQYMLGAVTAWLLLQYYGIGYWPALFLGPAIVGVFALIIERLLLRRIYNLDHLYGLLLTFGLALIIEGSMRHWLGAAGKAYAPPALLTGVWNFGIVVIPIYRAFIVGASLVACFLVWLLIEKTKIGSYLRAATENAGLVETFGVNVPVLLSATYVLGAMLAAFAGVLAAPVYQVSPLMGSHLIIVVFAVVVAGGMGSIMGAVVTGFGLGILEGLTKVFYPQAATVVIFVVMAIVLLYRPAGLFGRETAHATATHAASAAGRLSKKALLPAAVIALTVVLLAPFFVYPTFATRVLCFVLFASAFNLLIGYVGLLSFGHAAFFGGSAYITAHALKIWGLPPEISILAGVAFASAIGLIFGLLAIRRRGIYFAMITLALGQMVYFCFLQAPFAGGEDGIQAVPRGFLLGIFDLSNPMVLYYAVLAIVSLALAATWRVLNSPFGSILTAVRDNELRAVSLGYRADRYKLGAFVISAALAGLAGSLKVITVQIASLTDVTWQMSGEVVLMTLLGGMGTFFGPAVGATVITVIEHYSASLPVPAPVVTGVLFVVCVLVFRRGVVGELISVLRLRERTDKASAGVAPASAKS</sequence>
<comment type="subcellular location">
    <subcellularLocation>
        <location evidence="1">Cell membrane</location>
        <topology evidence="1">Multi-pass membrane protein</topology>
    </subcellularLocation>
</comment>
<feature type="transmembrane region" description="Helical" evidence="6">
    <location>
        <begin position="579"/>
        <end position="598"/>
    </location>
</feature>
<evidence type="ECO:0000256" key="5">
    <source>
        <dbReference type="ARBA" id="ARBA00023136"/>
    </source>
</evidence>
<keyword evidence="4 6" id="KW-1133">Transmembrane helix</keyword>
<dbReference type="PANTHER" id="PTHR30482">
    <property type="entry name" value="HIGH-AFFINITY BRANCHED-CHAIN AMINO ACID TRANSPORT SYSTEM PERMEASE"/>
    <property type="match status" value="1"/>
</dbReference>
<reference evidence="7" key="1">
    <citation type="submission" date="2019-07" db="EMBL/GenBank/DDBJ databases">
        <title>FDA dAtabase for Regulatory Grade micrObial Sequences (FDA-ARGOS): Supporting development and validation of Infectious Disease Dx tests.</title>
        <authorList>
            <person name="Bachman M."/>
            <person name="Young C."/>
            <person name="Tallon L."/>
            <person name="Sadzewicz L."/>
            <person name="Vavikolanu K."/>
            <person name="Mehta A."/>
            <person name="Aluvathingal J."/>
            <person name="Nadendla S."/>
            <person name="Nandy P."/>
            <person name="Geyer C."/>
            <person name="Yan Y."/>
            <person name="Sichtig H."/>
        </authorList>
    </citation>
    <scope>NUCLEOTIDE SEQUENCE</scope>
    <source>
        <strain evidence="7">FDAARGOS_618</strain>
        <plasmid evidence="7">unnamed2</plasmid>
    </source>
</reference>
<evidence type="ECO:0000256" key="4">
    <source>
        <dbReference type="ARBA" id="ARBA00022989"/>
    </source>
</evidence>
<feature type="transmembrane region" description="Helical" evidence="6">
    <location>
        <begin position="547"/>
        <end position="572"/>
    </location>
</feature>
<feature type="transmembrane region" description="Helical" evidence="6">
    <location>
        <begin position="193"/>
        <end position="214"/>
    </location>
</feature>
<feature type="transmembrane region" description="Helical" evidence="6">
    <location>
        <begin position="98"/>
        <end position="118"/>
    </location>
</feature>
<keyword evidence="2" id="KW-1003">Cell membrane</keyword>
<keyword evidence="8" id="KW-1185">Reference proteome</keyword>
<keyword evidence="5 6" id="KW-0472">Membrane</keyword>
<dbReference type="Proteomes" id="UP001155820">
    <property type="component" value="Unassembled WGS sequence"/>
</dbReference>
<feature type="transmembrane region" description="Helical" evidence="6">
    <location>
        <begin position="138"/>
        <end position="165"/>
    </location>
</feature>
<dbReference type="GO" id="GO:0015658">
    <property type="term" value="F:branched-chain amino acid transmembrane transporter activity"/>
    <property type="evidence" value="ECO:0007669"/>
    <property type="project" value="InterPro"/>
</dbReference>
<dbReference type="CDD" id="cd06582">
    <property type="entry name" value="TM_PBP1_LivH_like"/>
    <property type="match status" value="1"/>
</dbReference>
<evidence type="ECO:0000256" key="3">
    <source>
        <dbReference type="ARBA" id="ARBA00022692"/>
    </source>
</evidence>
<feature type="transmembrane region" description="Helical" evidence="6">
    <location>
        <begin position="12"/>
        <end position="36"/>
    </location>
</feature>